<evidence type="ECO:0000313" key="3">
    <source>
        <dbReference type="EMBL" id="RBR04606.1"/>
    </source>
</evidence>
<accession>A0A366QKF4</accession>
<dbReference type="OrthoDB" id="5419315at2759"/>
<dbReference type="RefSeq" id="XP_031010293.1">
    <property type="nucleotide sequence ID" value="XM_031165655.1"/>
</dbReference>
<keyword evidence="4" id="KW-1185">Reference proteome</keyword>
<protein>
    <recommendedName>
        <fullName evidence="2">Zn(2)-C6 fungal-type domain-containing protein</fullName>
    </recommendedName>
</protein>
<sequence length="520" mass="59340">MVFSAEVAAKKPKQKQKQYYTRSRTGCLTCRQRHQKCDEVRPICGNCLSVQRQCEYPSAVLPLRERRKKCLPGEQQPWTDAVTMPKVIGSCTSVATRPIPMAYRSDELFHYYPFDVVPKERRRGLLQSVAHSSDALRNTMLIAGLHYAWNAGQLQSYEPTFLFHKIQTMSDVNKFLQNSDKKYAVCVRNISTLCFSECALGNIVTAETHMDGLMRFMDLHRPTHITIPTEHGLDDELANRWVLFAYNFIHGFKSRVEDVLVDASVTKSGQKPPPALVEKLMHEWHKHEMQGLDIRLKALKMLPFFFSELPPGSTFIEIDGTEIVECLATLTTTSRMRAQAMDFDSQQMIWQEGAATRLLLLVVGSHIESISSDRKATRSSGPRSSLTSSWSGLNAAVGLYLHTILRFWNAGDPIEPSLHRRVLFILYQDLELGRRRSRDLSDLWLWKAFVGAMSLDRATASAGGMLDEMQVVFEGFVREWSGVTRITDWEVARLALSTVVWPEVFVYEDMARELWYSCIL</sequence>
<dbReference type="InterPro" id="IPR036864">
    <property type="entry name" value="Zn2-C6_fun-type_DNA-bd_sf"/>
</dbReference>
<dbReference type="CDD" id="cd00067">
    <property type="entry name" value="GAL4"/>
    <property type="match status" value="1"/>
</dbReference>
<dbReference type="InterPro" id="IPR001138">
    <property type="entry name" value="Zn2Cys6_DnaBD"/>
</dbReference>
<dbReference type="SUPFAM" id="SSF57701">
    <property type="entry name" value="Zn2/Cys6 DNA-binding domain"/>
    <property type="match status" value="1"/>
</dbReference>
<dbReference type="GeneID" id="42000951"/>
<dbReference type="GO" id="GO:0000981">
    <property type="term" value="F:DNA-binding transcription factor activity, RNA polymerase II-specific"/>
    <property type="evidence" value="ECO:0007669"/>
    <property type="project" value="InterPro"/>
</dbReference>
<organism evidence="3 4">
    <name type="scientific">Fusarium coffeatum</name>
    <dbReference type="NCBI Taxonomy" id="231269"/>
    <lineage>
        <taxon>Eukaryota</taxon>
        <taxon>Fungi</taxon>
        <taxon>Dikarya</taxon>
        <taxon>Ascomycota</taxon>
        <taxon>Pezizomycotina</taxon>
        <taxon>Sordariomycetes</taxon>
        <taxon>Hypocreomycetidae</taxon>
        <taxon>Hypocreales</taxon>
        <taxon>Nectriaceae</taxon>
        <taxon>Fusarium</taxon>
        <taxon>Fusarium incarnatum-equiseti species complex</taxon>
    </lineage>
</organism>
<evidence type="ECO:0000313" key="4">
    <source>
        <dbReference type="Proteomes" id="UP000253153"/>
    </source>
</evidence>
<comment type="caution">
    <text evidence="3">The sequence shown here is derived from an EMBL/GenBank/DDBJ whole genome shotgun (WGS) entry which is preliminary data.</text>
</comment>
<dbReference type="EMBL" id="QKXC01000413">
    <property type="protein sequence ID" value="RBR04606.1"/>
    <property type="molecule type" value="Genomic_DNA"/>
</dbReference>
<dbReference type="PROSITE" id="PS00463">
    <property type="entry name" value="ZN2_CY6_FUNGAL_1"/>
    <property type="match status" value="1"/>
</dbReference>
<dbReference type="Gene3D" id="4.10.240.10">
    <property type="entry name" value="Zn(2)-C6 fungal-type DNA-binding domain"/>
    <property type="match status" value="1"/>
</dbReference>
<dbReference type="GO" id="GO:0008270">
    <property type="term" value="F:zinc ion binding"/>
    <property type="evidence" value="ECO:0007669"/>
    <property type="project" value="InterPro"/>
</dbReference>
<dbReference type="SMART" id="SM00066">
    <property type="entry name" value="GAL4"/>
    <property type="match status" value="1"/>
</dbReference>
<feature type="domain" description="Zn(2)-C6 fungal-type" evidence="2">
    <location>
        <begin position="26"/>
        <end position="56"/>
    </location>
</feature>
<dbReference type="PANTHER" id="PTHR37534:SF46">
    <property type="entry name" value="ZN(II)2CYS6 TRANSCRIPTION FACTOR (EUROFUNG)"/>
    <property type="match status" value="1"/>
</dbReference>
<dbReference type="PANTHER" id="PTHR37534">
    <property type="entry name" value="TRANSCRIPTIONAL ACTIVATOR PROTEIN UGA3"/>
    <property type="match status" value="1"/>
</dbReference>
<evidence type="ECO:0000256" key="1">
    <source>
        <dbReference type="ARBA" id="ARBA00023242"/>
    </source>
</evidence>
<gene>
    <name evidence="3" type="ORF">FIESC28_11533</name>
</gene>
<dbReference type="PROSITE" id="PS50048">
    <property type="entry name" value="ZN2_CY6_FUNGAL_2"/>
    <property type="match status" value="1"/>
</dbReference>
<keyword evidence="1" id="KW-0539">Nucleus</keyword>
<dbReference type="AlphaFoldDB" id="A0A366QKF4"/>
<evidence type="ECO:0000259" key="2">
    <source>
        <dbReference type="PROSITE" id="PS50048"/>
    </source>
</evidence>
<name>A0A366QKF4_9HYPO</name>
<dbReference type="Pfam" id="PF00172">
    <property type="entry name" value="Zn_clus"/>
    <property type="match status" value="1"/>
</dbReference>
<proteinExistence type="predicted"/>
<dbReference type="Proteomes" id="UP000253153">
    <property type="component" value="Unassembled WGS sequence"/>
</dbReference>
<reference evidence="3 4" key="1">
    <citation type="submission" date="2018-06" db="EMBL/GenBank/DDBJ databases">
        <title>Fusarium incarnatum-equiseti species complex species 28.</title>
        <authorList>
            <person name="Gardiner D.M."/>
        </authorList>
    </citation>
    <scope>NUCLEOTIDE SEQUENCE [LARGE SCALE GENOMIC DNA]</scope>
    <source>
        <strain evidence="3 4">FIESC_28</strain>
    </source>
</reference>